<evidence type="ECO:0000313" key="1">
    <source>
        <dbReference type="EMBL" id="RRT47015.1"/>
    </source>
</evidence>
<evidence type="ECO:0000313" key="2">
    <source>
        <dbReference type="Proteomes" id="UP000287651"/>
    </source>
</evidence>
<comment type="caution">
    <text evidence="1">The sequence shown here is derived from an EMBL/GenBank/DDBJ whole genome shotgun (WGS) entry which is preliminary data.</text>
</comment>
<proteinExistence type="predicted"/>
<dbReference type="EMBL" id="AMZH03014807">
    <property type="protein sequence ID" value="RRT47015.1"/>
    <property type="molecule type" value="Genomic_DNA"/>
</dbReference>
<reference evidence="1 2" key="1">
    <citation type="journal article" date="2014" name="Agronomy (Basel)">
        <title>A Draft Genome Sequence for Ensete ventricosum, the Drought-Tolerant Tree Against Hunger.</title>
        <authorList>
            <person name="Harrison J."/>
            <person name="Moore K.A."/>
            <person name="Paszkiewicz K."/>
            <person name="Jones T."/>
            <person name="Grant M."/>
            <person name="Ambacheew D."/>
            <person name="Muzemil S."/>
            <person name="Studholme D.J."/>
        </authorList>
    </citation>
    <scope>NUCLEOTIDE SEQUENCE [LARGE SCALE GENOMIC DNA]</scope>
</reference>
<accession>A0A426Y5H1</accession>
<protein>
    <submittedName>
        <fullName evidence="1">Uncharacterized protein</fullName>
    </submittedName>
</protein>
<dbReference type="Proteomes" id="UP000287651">
    <property type="component" value="Unassembled WGS sequence"/>
</dbReference>
<feature type="non-terminal residue" evidence="1">
    <location>
        <position position="1"/>
    </location>
</feature>
<sequence length="103" mass="11240">GVVLHERKEEILKGEHEGAIAGRGARSRHGGSQRVLGCVGGGRDEALCDPDKLPSHAGVPCGRWRVAKEVGFHHVGGLQIPREEEHFELRSAKTDEEEDQKIS</sequence>
<gene>
    <name evidence="1" type="ORF">B296_00045582</name>
</gene>
<name>A0A426Y5H1_ENSVE</name>
<dbReference type="AlphaFoldDB" id="A0A426Y5H1"/>
<organism evidence="1 2">
    <name type="scientific">Ensete ventricosum</name>
    <name type="common">Abyssinian banana</name>
    <name type="synonym">Musa ensete</name>
    <dbReference type="NCBI Taxonomy" id="4639"/>
    <lineage>
        <taxon>Eukaryota</taxon>
        <taxon>Viridiplantae</taxon>
        <taxon>Streptophyta</taxon>
        <taxon>Embryophyta</taxon>
        <taxon>Tracheophyta</taxon>
        <taxon>Spermatophyta</taxon>
        <taxon>Magnoliopsida</taxon>
        <taxon>Liliopsida</taxon>
        <taxon>Zingiberales</taxon>
        <taxon>Musaceae</taxon>
        <taxon>Ensete</taxon>
    </lineage>
</organism>